<evidence type="ECO:0000313" key="3">
    <source>
        <dbReference type="EMBL" id="PVH99851.1"/>
    </source>
</evidence>
<dbReference type="Proteomes" id="UP000244855">
    <property type="component" value="Unassembled WGS sequence"/>
</dbReference>
<keyword evidence="4" id="KW-1185">Reference proteome</keyword>
<evidence type="ECO:0000313" key="4">
    <source>
        <dbReference type="Proteomes" id="UP000244855"/>
    </source>
</evidence>
<sequence>MSTQGGGAELQTKSIASLPTAMTAAAFMGIAWYLAFELNVRILLTFNRRGLYFWSCVLCSSGIIIHVLSICLTNFQIWNHYSASVVIEVTWLTYVGSQSLVLYSRLHLVVSRWAGYRWVLPMIAGNIVLVGGTSFFVALISMYPTMAKYRDLNTAMMRIDKVQVATFFTVETILSLLYIKETHHFLSVTAVCHDSTNSRRVLLHLIWVNIFIISLDIAVLGLCYSGFFFLQGYFKAAVYAVKLRAEFSILNSLRSVVEVNSSRGRGSHPSDGQNSETRRSGNMWALQKLRSRRDNAHQRVGSDDHQCIKMEREVIVRHEPLSPETSADLDRVSSVNSTSFLKR</sequence>
<evidence type="ECO:0000256" key="1">
    <source>
        <dbReference type="SAM" id="Phobius"/>
    </source>
</evidence>
<dbReference type="PANTHER" id="PTHR37013:SF4">
    <property type="entry name" value="INTEGRAL MEMBRANE PROTEIN"/>
    <property type="match status" value="1"/>
</dbReference>
<feature type="transmembrane region" description="Helical" evidence="1">
    <location>
        <begin position="51"/>
        <end position="73"/>
    </location>
</feature>
<feature type="transmembrane region" description="Helical" evidence="1">
    <location>
        <begin position="206"/>
        <end position="230"/>
    </location>
</feature>
<keyword evidence="1" id="KW-1133">Transmembrane helix</keyword>
<dbReference type="EMBL" id="KZ805384">
    <property type="protein sequence ID" value="PVH99851.1"/>
    <property type="molecule type" value="Genomic_DNA"/>
</dbReference>
<reference evidence="3 4" key="1">
    <citation type="journal article" date="2018" name="Sci. Rep.">
        <title>Comparative genomics provides insights into the lifestyle and reveals functional heterogeneity of dark septate endophytic fungi.</title>
        <authorList>
            <person name="Knapp D.G."/>
            <person name="Nemeth J.B."/>
            <person name="Barry K."/>
            <person name="Hainaut M."/>
            <person name="Henrissat B."/>
            <person name="Johnson J."/>
            <person name="Kuo A."/>
            <person name="Lim J.H.P."/>
            <person name="Lipzen A."/>
            <person name="Nolan M."/>
            <person name="Ohm R.A."/>
            <person name="Tamas L."/>
            <person name="Grigoriev I.V."/>
            <person name="Spatafora J.W."/>
            <person name="Nagy L.G."/>
            <person name="Kovacs G.M."/>
        </authorList>
    </citation>
    <scope>NUCLEOTIDE SEQUENCE [LARGE SCALE GENOMIC DNA]</scope>
    <source>
        <strain evidence="3 4">DSE2036</strain>
    </source>
</reference>
<keyword evidence="1" id="KW-0472">Membrane</keyword>
<dbReference type="AlphaFoldDB" id="A0A2V1DPP7"/>
<dbReference type="OrthoDB" id="405906at2759"/>
<dbReference type="Pfam" id="PF24802">
    <property type="entry name" value="DUF7703"/>
    <property type="match status" value="1"/>
</dbReference>
<dbReference type="PANTHER" id="PTHR37013">
    <property type="entry name" value="INTEGRAL MEMBRANE PROTEIN (AFU_ORTHOLOGUE AFUA_1G05950)-RELATED"/>
    <property type="match status" value="1"/>
</dbReference>
<feature type="transmembrane region" description="Helical" evidence="1">
    <location>
        <begin position="15"/>
        <end position="36"/>
    </location>
</feature>
<accession>A0A2V1DPP7</accession>
<dbReference type="InterPro" id="IPR056120">
    <property type="entry name" value="DUF7703"/>
</dbReference>
<keyword evidence="1" id="KW-0812">Transmembrane</keyword>
<gene>
    <name evidence="3" type="ORF">DM02DRAFT_614747</name>
</gene>
<dbReference type="STRING" id="97972.A0A2V1DPP7"/>
<name>A0A2V1DPP7_9PLEO</name>
<feature type="domain" description="DUF7703" evidence="2">
    <location>
        <begin position="19"/>
        <end position="266"/>
    </location>
</feature>
<organism evidence="3 4">
    <name type="scientific">Periconia macrospinosa</name>
    <dbReference type="NCBI Taxonomy" id="97972"/>
    <lineage>
        <taxon>Eukaryota</taxon>
        <taxon>Fungi</taxon>
        <taxon>Dikarya</taxon>
        <taxon>Ascomycota</taxon>
        <taxon>Pezizomycotina</taxon>
        <taxon>Dothideomycetes</taxon>
        <taxon>Pleosporomycetidae</taxon>
        <taxon>Pleosporales</taxon>
        <taxon>Massarineae</taxon>
        <taxon>Periconiaceae</taxon>
        <taxon>Periconia</taxon>
    </lineage>
</organism>
<feature type="transmembrane region" description="Helical" evidence="1">
    <location>
        <begin position="118"/>
        <end position="141"/>
    </location>
</feature>
<evidence type="ECO:0000259" key="2">
    <source>
        <dbReference type="Pfam" id="PF24802"/>
    </source>
</evidence>
<protein>
    <recommendedName>
        <fullName evidence="2">DUF7703 domain-containing protein</fullName>
    </recommendedName>
</protein>
<proteinExistence type="predicted"/>